<gene>
    <name evidence="9" type="ORF">AQPE_3516</name>
</gene>
<evidence type="ECO:0000256" key="8">
    <source>
        <dbReference type="SAM" id="Phobius"/>
    </source>
</evidence>
<comment type="similarity">
    <text evidence="2">Belongs to the MreD family.</text>
</comment>
<organism evidence="9 10">
    <name type="scientific">Aquipluma nitroreducens</name>
    <dbReference type="NCBI Taxonomy" id="2010828"/>
    <lineage>
        <taxon>Bacteria</taxon>
        <taxon>Pseudomonadati</taxon>
        <taxon>Bacteroidota</taxon>
        <taxon>Bacteroidia</taxon>
        <taxon>Marinilabiliales</taxon>
        <taxon>Prolixibacteraceae</taxon>
        <taxon>Aquipluma</taxon>
    </lineage>
</organism>
<dbReference type="InterPro" id="IPR007227">
    <property type="entry name" value="Cell_shape_determining_MreD"/>
</dbReference>
<feature type="transmembrane region" description="Helical" evidence="8">
    <location>
        <begin position="35"/>
        <end position="60"/>
    </location>
</feature>
<accession>A0A5K7SCK1</accession>
<keyword evidence="5" id="KW-0133">Cell shape</keyword>
<evidence type="ECO:0000256" key="5">
    <source>
        <dbReference type="ARBA" id="ARBA00022960"/>
    </source>
</evidence>
<dbReference type="GO" id="GO:0005886">
    <property type="term" value="C:plasma membrane"/>
    <property type="evidence" value="ECO:0007669"/>
    <property type="project" value="UniProtKB-SubCell"/>
</dbReference>
<evidence type="ECO:0000256" key="1">
    <source>
        <dbReference type="ARBA" id="ARBA00004651"/>
    </source>
</evidence>
<dbReference type="GO" id="GO:0008360">
    <property type="term" value="P:regulation of cell shape"/>
    <property type="evidence" value="ECO:0007669"/>
    <property type="project" value="UniProtKB-KW"/>
</dbReference>
<evidence type="ECO:0000256" key="2">
    <source>
        <dbReference type="ARBA" id="ARBA00007776"/>
    </source>
</evidence>
<evidence type="ECO:0000313" key="9">
    <source>
        <dbReference type="EMBL" id="BBE19331.1"/>
    </source>
</evidence>
<feature type="transmembrane region" description="Helical" evidence="8">
    <location>
        <begin position="6"/>
        <end position="23"/>
    </location>
</feature>
<keyword evidence="10" id="KW-1185">Reference proteome</keyword>
<reference evidence="9" key="1">
    <citation type="journal article" date="2020" name="Int. J. Syst. Evol. Microbiol.">
        <title>Aquipluma nitroreducens gen. nov. sp. nov., a novel facultatively anaerobic bacterium isolated from a freshwater lake.</title>
        <authorList>
            <person name="Watanabe M."/>
            <person name="Kojima H."/>
            <person name="Fukui M."/>
        </authorList>
    </citation>
    <scope>NUCLEOTIDE SEQUENCE</scope>
    <source>
        <strain evidence="9">MeG22</strain>
    </source>
</reference>
<keyword evidence="3" id="KW-1003">Cell membrane</keyword>
<dbReference type="Proteomes" id="UP001193389">
    <property type="component" value="Chromosome"/>
</dbReference>
<evidence type="ECO:0000256" key="3">
    <source>
        <dbReference type="ARBA" id="ARBA00022475"/>
    </source>
</evidence>
<evidence type="ECO:0000313" key="10">
    <source>
        <dbReference type="Proteomes" id="UP001193389"/>
    </source>
</evidence>
<sequence length="168" mass="18852">MIKDLGKYVIMFFVLVLVQVLILNNIQFSGLVNPYIYILFILLLPFTIPGYFLLGISFILGISIDIFGNTPGIHAGATVLLGFLRPGIAQLVSSRELIEKGTMPSMAQLGFASFIKYTVISVLIHHLFLFFAEAFSFSDFFETLLRWILSSIFSIIIILGSQFIVFKN</sequence>
<dbReference type="NCBIfam" id="TIGR03426">
    <property type="entry name" value="shape_MreD"/>
    <property type="match status" value="1"/>
</dbReference>
<keyword evidence="7 8" id="KW-0472">Membrane</keyword>
<protein>
    <submittedName>
        <fullName evidence="9">Rod shape-determining protein MreD</fullName>
    </submittedName>
</protein>
<comment type="subcellular location">
    <subcellularLocation>
        <location evidence="1">Cell membrane</location>
        <topology evidence="1">Multi-pass membrane protein</topology>
    </subcellularLocation>
</comment>
<keyword evidence="6 8" id="KW-1133">Transmembrane helix</keyword>
<evidence type="ECO:0000256" key="4">
    <source>
        <dbReference type="ARBA" id="ARBA00022692"/>
    </source>
</evidence>
<feature type="transmembrane region" description="Helical" evidence="8">
    <location>
        <begin position="114"/>
        <end position="132"/>
    </location>
</feature>
<dbReference type="AlphaFoldDB" id="A0A5K7SCK1"/>
<evidence type="ECO:0000256" key="6">
    <source>
        <dbReference type="ARBA" id="ARBA00022989"/>
    </source>
</evidence>
<feature type="transmembrane region" description="Helical" evidence="8">
    <location>
        <begin position="144"/>
        <end position="166"/>
    </location>
</feature>
<dbReference type="RefSeq" id="WP_318347586.1">
    <property type="nucleotide sequence ID" value="NZ_AP018694.1"/>
</dbReference>
<keyword evidence="4 8" id="KW-0812">Transmembrane</keyword>
<evidence type="ECO:0000256" key="7">
    <source>
        <dbReference type="ARBA" id="ARBA00023136"/>
    </source>
</evidence>
<dbReference type="EMBL" id="AP018694">
    <property type="protein sequence ID" value="BBE19331.1"/>
    <property type="molecule type" value="Genomic_DNA"/>
</dbReference>
<name>A0A5K7SCK1_9BACT</name>
<proteinExistence type="inferred from homology"/>
<dbReference type="KEGG" id="anf:AQPE_3516"/>
<feature type="transmembrane region" description="Helical" evidence="8">
    <location>
        <begin position="72"/>
        <end position="93"/>
    </location>
</feature>